<dbReference type="InterPro" id="IPR027268">
    <property type="entry name" value="Peptidase_M4/M1_CTD_sf"/>
</dbReference>
<evidence type="ECO:0000256" key="1">
    <source>
        <dbReference type="SAM" id="Phobius"/>
    </source>
</evidence>
<name>A0ABN5U2T5_9GAMM</name>
<organism evidence="3 4">
    <name type="scientific">Shewanella khirikhana</name>
    <dbReference type="NCBI Taxonomy" id="1965282"/>
    <lineage>
        <taxon>Bacteria</taxon>
        <taxon>Pseudomonadati</taxon>
        <taxon>Pseudomonadota</taxon>
        <taxon>Gammaproteobacteria</taxon>
        <taxon>Alteromonadales</taxon>
        <taxon>Shewanellaceae</taxon>
        <taxon>Shewanella</taxon>
    </lineage>
</organism>
<feature type="transmembrane region" description="Helical" evidence="1">
    <location>
        <begin position="248"/>
        <end position="266"/>
    </location>
</feature>
<feature type="transmembrane region" description="Helical" evidence="1">
    <location>
        <begin position="110"/>
        <end position="130"/>
    </location>
</feature>
<feature type="domain" description="Peptidase M1 membrane alanine aminopeptidase" evidence="2">
    <location>
        <begin position="863"/>
        <end position="1058"/>
    </location>
</feature>
<protein>
    <recommendedName>
        <fullName evidence="2">Peptidase M1 membrane alanine aminopeptidase domain-containing protein</fullName>
    </recommendedName>
</protein>
<feature type="transmembrane region" description="Helical" evidence="1">
    <location>
        <begin position="178"/>
        <end position="204"/>
    </location>
</feature>
<gene>
    <name evidence="3" type="ORF">STH12_03981</name>
</gene>
<feature type="transmembrane region" description="Helical" evidence="1">
    <location>
        <begin position="455"/>
        <end position="475"/>
    </location>
</feature>
<reference evidence="4" key="1">
    <citation type="submission" date="2017-03" db="EMBL/GenBank/DDBJ databases">
        <title>Full genome sequence of a non-lethal Shewanella isolate that potentiates virulence of Vibio parahaemolyticus causing acute hepatopancreatic necrosis disease (AHPND) in shrimp.</title>
        <authorList>
            <person name="Prachumwat A."/>
            <person name="Sritunyalucksana K."/>
        </authorList>
    </citation>
    <scope>NUCLEOTIDE SEQUENCE [LARGE SCALE GENOMIC DNA]</scope>
    <source>
        <strain evidence="4">TH2012</strain>
    </source>
</reference>
<dbReference type="EMBL" id="CP020373">
    <property type="protein sequence ID" value="AZQ13015.1"/>
    <property type="molecule type" value="Genomic_DNA"/>
</dbReference>
<dbReference type="Gene3D" id="1.10.390.10">
    <property type="entry name" value="Neutral Protease Domain 2"/>
    <property type="match status" value="1"/>
</dbReference>
<evidence type="ECO:0000259" key="2">
    <source>
        <dbReference type="Pfam" id="PF01433"/>
    </source>
</evidence>
<feature type="transmembrane region" description="Helical" evidence="1">
    <location>
        <begin position="150"/>
        <end position="171"/>
    </location>
</feature>
<evidence type="ECO:0000313" key="3">
    <source>
        <dbReference type="EMBL" id="AZQ13015.1"/>
    </source>
</evidence>
<feature type="transmembrane region" description="Helical" evidence="1">
    <location>
        <begin position="411"/>
        <end position="435"/>
    </location>
</feature>
<proteinExistence type="predicted"/>
<feature type="transmembrane region" description="Helical" evidence="1">
    <location>
        <begin position="487"/>
        <end position="510"/>
    </location>
</feature>
<feature type="transmembrane region" description="Helical" evidence="1">
    <location>
        <begin position="530"/>
        <end position="549"/>
    </location>
</feature>
<dbReference type="RefSeq" id="WP_164551257.1">
    <property type="nucleotide sequence ID" value="NZ_CP020373.1"/>
</dbReference>
<keyword evidence="1" id="KW-1133">Transmembrane helix</keyword>
<feature type="transmembrane region" description="Helical" evidence="1">
    <location>
        <begin position="69"/>
        <end position="89"/>
    </location>
</feature>
<accession>A0ABN5U2T5</accession>
<sequence length="1102" mass="121005">MVAEPQNSLTLHKGMLNEWRFIRCQPLFWISSLGALGFATVLSQGLYLADAAPVAVAGLQLQLMTLQLLIMPALVAALAPLQLLSGSTYRLNELLAATHTSDKQLRQSQLSLLFLMCFVLMLLAGVPALLSSLSPGLPGSAPGELLQAFIGNTLLYLLPNLLLWLGAALLLCRLGSGVTLYVVLFCAMMAYLYLCSLVGSPILAGSHVVSETFYQLMLWLDPMNFTALTHSLALDGNTNTGLTNSSTIFNRVLTLLLAGLMFWLGMRPLPAHTQGNALSVDPDANAPPSTRATWANLWSRRIKSIAATRFNSGFFGQALGSALADRLNQLLVLVWLLVCANEVASGLDVAEPMARLLEPGSIQALNRIMFDLVPVGGCLLLSLLGWQIVSRGQRLGMAELIAAKSWHNRDLLLAQWLALSTLAALLVGSAILVTMAVQLLMDSPISAAPYVLTGAVRWLGLALWGGWVLGICHLLRSPQAAAGSLLLLLIVKYSPLMAALGLSHPLWNITNIPLQQGDDFWGYAASSQTIVPYGLLWLMLTLCLLRVAVTVSHRGTGIRPPASRLPIAHAAWLALLCLGSLMLSHSQIVAEKPLINRDQAAAWRADYERQYGFFADEPSLVVTHLDAQVRFFPTEGRADIELLYRLHNPHPHSVATLLIGRYGNFRGETIEVDDADLEYHDTCLGQRLYRWHKALRPGEERQFRARIEVKQPQWWPLSEHQLVSEGFSYLRSQPLIPVVGYQHQWQLQELKERREHGLSDTPPQGPDGYDWITVSSTISTPVSHYPLTQGQVTTDSLTDDLRSIGYETQTPIRDLPAWLALSSQRHVKMAGAMTGKAAGAMTGKVTLQIFAATTDADTLALHFDAMTDTLNWFEAHIKPYPHPDLSLVTMPELGGSGYALPQIALLSDKLAFRAMPSADALFDQRYRRAVHETAHQWFGHDLGNGSDEQSVFLVESLTKYLELVLIEQRYGTKAMEALVDYERQRFTDAERSDMGKEPGFIYARSAHQQYSGATLVFATLRATLGDRPIIAALRSLWQQHAYPGTPARAQDFVTALKLQSPEHSALIDELLLTPGALRSFVAKDGSGTKLSPNAHRGAFAPR</sequence>
<keyword evidence="4" id="KW-1185">Reference proteome</keyword>
<keyword evidence="1" id="KW-0472">Membrane</keyword>
<dbReference type="InterPro" id="IPR014782">
    <property type="entry name" value="Peptidase_M1_dom"/>
</dbReference>
<dbReference type="SUPFAM" id="SSF55486">
    <property type="entry name" value="Metalloproteases ('zincins'), catalytic domain"/>
    <property type="match status" value="1"/>
</dbReference>
<feature type="transmembrane region" description="Helical" evidence="1">
    <location>
        <begin position="570"/>
        <end position="590"/>
    </location>
</feature>
<feature type="transmembrane region" description="Helical" evidence="1">
    <location>
        <begin position="367"/>
        <end position="390"/>
    </location>
</feature>
<dbReference type="Pfam" id="PF01433">
    <property type="entry name" value="Peptidase_M1"/>
    <property type="match status" value="1"/>
</dbReference>
<keyword evidence="1" id="KW-0812">Transmembrane</keyword>
<evidence type="ECO:0000313" key="4">
    <source>
        <dbReference type="Proteomes" id="UP000278437"/>
    </source>
</evidence>
<feature type="transmembrane region" description="Helical" evidence="1">
    <location>
        <begin position="27"/>
        <end position="49"/>
    </location>
</feature>
<dbReference type="Proteomes" id="UP000278437">
    <property type="component" value="Chromosome"/>
</dbReference>